<dbReference type="OrthoDB" id="10407984at2759"/>
<reference evidence="1 2" key="1">
    <citation type="submission" date="2015-01" db="EMBL/GenBank/DDBJ databases">
        <title>Evolution of Trichinella species and genotypes.</title>
        <authorList>
            <person name="Korhonen P.K."/>
            <person name="Edoardo P."/>
            <person name="Giuseppe L.R."/>
            <person name="Gasser R.B."/>
        </authorList>
    </citation>
    <scope>NUCLEOTIDE SEQUENCE [LARGE SCALE GENOMIC DNA]</scope>
    <source>
        <strain evidence="1">ISS470</strain>
    </source>
</reference>
<accession>A0A0V1G121</accession>
<evidence type="ECO:0000313" key="1">
    <source>
        <dbReference type="EMBL" id="KRY91950.1"/>
    </source>
</evidence>
<proteinExistence type="predicted"/>
<evidence type="ECO:0000313" key="2">
    <source>
        <dbReference type="Proteomes" id="UP000054995"/>
    </source>
</evidence>
<dbReference type="Proteomes" id="UP000054995">
    <property type="component" value="Unassembled WGS sequence"/>
</dbReference>
<comment type="caution">
    <text evidence="1">The sequence shown here is derived from an EMBL/GenBank/DDBJ whole genome shotgun (WGS) entry which is preliminary data.</text>
</comment>
<protein>
    <submittedName>
        <fullName evidence="1">Uncharacterized protein</fullName>
    </submittedName>
</protein>
<name>A0A0V1G121_TRIPS</name>
<keyword evidence="2" id="KW-1185">Reference proteome</keyword>
<dbReference type="EMBL" id="JYDT01000010">
    <property type="protein sequence ID" value="KRY91950.1"/>
    <property type="molecule type" value="Genomic_DNA"/>
</dbReference>
<dbReference type="AlphaFoldDB" id="A0A0V1G121"/>
<sequence>MHPIVASLEISIVIEQSNDIKNIAAVEIGSQRLKIHVFGCVMMHISLVVQYFQQLFSDFIMSATIKVIPHIADEAANTKKKKIILNVLNLCNTSTTAANALLQMQLCLLLLISVLLHADHHENYKKNSVTQIQLNFYFHHLAKVYGKNLSAFLMIITFDFMDIFIQQRYDIKFINTFQEFNYFSLYYNIGDVVREIKCAKVLTEAQIKSAKKETDSIR</sequence>
<gene>
    <name evidence="1" type="ORF">T4D_9006</name>
</gene>
<organism evidence="1 2">
    <name type="scientific">Trichinella pseudospiralis</name>
    <name type="common">Parasitic roundworm</name>
    <dbReference type="NCBI Taxonomy" id="6337"/>
    <lineage>
        <taxon>Eukaryota</taxon>
        <taxon>Metazoa</taxon>
        <taxon>Ecdysozoa</taxon>
        <taxon>Nematoda</taxon>
        <taxon>Enoplea</taxon>
        <taxon>Dorylaimia</taxon>
        <taxon>Trichinellida</taxon>
        <taxon>Trichinellidae</taxon>
        <taxon>Trichinella</taxon>
    </lineage>
</organism>